<comment type="caution">
    <text evidence="4">The sequence shown here is derived from an EMBL/GenBank/DDBJ whole genome shotgun (WGS) entry which is preliminary data.</text>
</comment>
<keyword evidence="1" id="KW-0560">Oxidoreductase</keyword>
<dbReference type="Gene3D" id="3.20.20.30">
    <property type="entry name" value="Luciferase-like domain"/>
    <property type="match status" value="1"/>
</dbReference>
<evidence type="ECO:0000256" key="1">
    <source>
        <dbReference type="ARBA" id="ARBA00023002"/>
    </source>
</evidence>
<accession>A0ABT1PGN8</accession>
<gene>
    <name evidence="4" type="ORF">NON19_21445</name>
</gene>
<dbReference type="SUPFAM" id="SSF51679">
    <property type="entry name" value="Bacterial luciferase-like"/>
    <property type="match status" value="1"/>
</dbReference>
<dbReference type="EMBL" id="JANFNH010000028">
    <property type="protein sequence ID" value="MCQ4044524.1"/>
    <property type="molecule type" value="Genomic_DNA"/>
</dbReference>
<dbReference type="InterPro" id="IPR011251">
    <property type="entry name" value="Luciferase-like_dom"/>
</dbReference>
<proteinExistence type="predicted"/>
<keyword evidence="5" id="KW-1185">Reference proteome</keyword>
<protein>
    <submittedName>
        <fullName evidence="4">LLM class flavin-dependent oxidoreductase</fullName>
    </submittedName>
</protein>
<name>A0ABT1PGN8_9ACTN</name>
<dbReference type="InterPro" id="IPR036661">
    <property type="entry name" value="Luciferase-like_sf"/>
</dbReference>
<dbReference type="Pfam" id="PF00296">
    <property type="entry name" value="Bac_luciferase"/>
    <property type="match status" value="1"/>
</dbReference>
<feature type="domain" description="Luciferase-like" evidence="3">
    <location>
        <begin position="1"/>
        <end position="316"/>
    </location>
</feature>
<keyword evidence="2" id="KW-0503">Monooxygenase</keyword>
<dbReference type="PANTHER" id="PTHR30137:SF8">
    <property type="entry name" value="BLR5498 PROTEIN"/>
    <property type="match status" value="1"/>
</dbReference>
<evidence type="ECO:0000313" key="4">
    <source>
        <dbReference type="EMBL" id="MCQ4044524.1"/>
    </source>
</evidence>
<organism evidence="4 5">
    <name type="scientific">Streptantibioticus rubrisoli</name>
    <dbReference type="NCBI Taxonomy" id="1387313"/>
    <lineage>
        <taxon>Bacteria</taxon>
        <taxon>Bacillati</taxon>
        <taxon>Actinomycetota</taxon>
        <taxon>Actinomycetes</taxon>
        <taxon>Kitasatosporales</taxon>
        <taxon>Streptomycetaceae</taxon>
        <taxon>Streptantibioticus</taxon>
    </lineage>
</organism>
<evidence type="ECO:0000256" key="2">
    <source>
        <dbReference type="ARBA" id="ARBA00023033"/>
    </source>
</evidence>
<reference evidence="4 5" key="1">
    <citation type="submission" date="2022-06" db="EMBL/GenBank/DDBJ databases">
        <title>Draft genome sequence of type strain Streptomyces rubrisoli DSM 42083.</title>
        <authorList>
            <person name="Duangmal K."/>
            <person name="Klaysubun C."/>
        </authorList>
    </citation>
    <scope>NUCLEOTIDE SEQUENCE [LARGE SCALE GENOMIC DNA]</scope>
    <source>
        <strain evidence="4 5">DSM 42083</strain>
    </source>
</reference>
<dbReference type="RefSeq" id="WP_255930411.1">
    <property type="nucleotide sequence ID" value="NZ_JANFNH010000028.1"/>
</dbReference>
<evidence type="ECO:0000259" key="3">
    <source>
        <dbReference type="Pfam" id="PF00296"/>
    </source>
</evidence>
<dbReference type="PANTHER" id="PTHR30137">
    <property type="entry name" value="LUCIFERASE-LIKE MONOOXYGENASE"/>
    <property type="match status" value="1"/>
</dbReference>
<evidence type="ECO:0000313" key="5">
    <source>
        <dbReference type="Proteomes" id="UP001206206"/>
    </source>
</evidence>
<dbReference type="InterPro" id="IPR050766">
    <property type="entry name" value="Bact_Lucif_Oxidored"/>
</dbReference>
<dbReference type="Proteomes" id="UP001206206">
    <property type="component" value="Unassembled WGS sequence"/>
</dbReference>
<sequence length="359" mass="40015">MEFGINFFPTVGPDDKSAAEYFGQSLRLVELAEELGFDHVKTVEHYFFKYGGYSPDPVTFLAAAAARTHRIKLVTGAVIPAFSHPVKLAGKLAMLDNISRGRLQVGFGRAFLPDEFDAFGIDMDESRPRFEEGLRACQKLWSERDVVWKGRFYEFGPVTLLPRPFQQPHPKILVAAAKTASSCEQAGRDGHGLMMVPSISKREVVQEMLGLYRKAYADAGHEPGGDEIHMSYNCYLSEDADEARAKGKRYSERTNAVMRDAVAAWGERRSEGYAGYENIVKNIARADFDRSLAENKVLVGSPEEVTERLRTIREWYGDVTISLQVISGNPTFEESVRTMRLFAEQVIPQLRGDGAAGAS</sequence>